<dbReference type="PANTHER" id="PTHR22594:SF5">
    <property type="entry name" value="ASPARTATE--TRNA LIGASE, MITOCHONDRIAL"/>
    <property type="match status" value="1"/>
</dbReference>
<dbReference type="GO" id="GO:0003676">
    <property type="term" value="F:nucleic acid binding"/>
    <property type="evidence" value="ECO:0007669"/>
    <property type="project" value="InterPro"/>
</dbReference>
<dbReference type="InterPro" id="IPR047090">
    <property type="entry name" value="AspRS_core"/>
</dbReference>
<feature type="domain" description="Aminoacyl-transfer RNA synthetases class-II family profile" evidence="8">
    <location>
        <begin position="146"/>
        <end position="560"/>
    </location>
</feature>
<dbReference type="InterPro" id="IPR004115">
    <property type="entry name" value="GAD-like_sf"/>
</dbReference>
<reference evidence="9" key="2">
    <citation type="journal article" date="2021" name="PeerJ">
        <title>Extensive microbial diversity within the chicken gut microbiome revealed by metagenomics and culture.</title>
        <authorList>
            <person name="Gilroy R."/>
            <person name="Ravi A."/>
            <person name="Getino M."/>
            <person name="Pursley I."/>
            <person name="Horton D.L."/>
            <person name="Alikhan N.F."/>
            <person name="Baker D."/>
            <person name="Gharbi K."/>
            <person name="Hall N."/>
            <person name="Watson M."/>
            <person name="Adriaenssens E.M."/>
            <person name="Foster-Nyarko E."/>
            <person name="Jarju S."/>
            <person name="Secka A."/>
            <person name="Antonio M."/>
            <person name="Oren A."/>
            <person name="Chaudhuri R.R."/>
            <person name="La Ragione R."/>
            <person name="Hildebrand F."/>
            <person name="Pallen M.J."/>
        </authorList>
    </citation>
    <scope>NUCLEOTIDE SEQUENCE</scope>
    <source>
        <strain evidence="9">CHK183-6373</strain>
    </source>
</reference>
<dbReference type="InterPro" id="IPR045864">
    <property type="entry name" value="aa-tRNA-synth_II/BPL/LPL"/>
</dbReference>
<dbReference type="GO" id="GO:0005524">
    <property type="term" value="F:ATP binding"/>
    <property type="evidence" value="ECO:0007669"/>
    <property type="project" value="UniProtKB-UniRule"/>
</dbReference>
<dbReference type="NCBIfam" id="NF001750">
    <property type="entry name" value="PRK00476.1"/>
    <property type="match status" value="1"/>
</dbReference>
<gene>
    <name evidence="7 9" type="primary">aspS</name>
    <name evidence="9" type="ORF">IAA64_00955</name>
</gene>
<dbReference type="SUPFAM" id="SSF55681">
    <property type="entry name" value="Class II aaRS and biotin synthetases"/>
    <property type="match status" value="1"/>
</dbReference>
<keyword evidence="5 7" id="KW-0648">Protein biosynthesis</keyword>
<dbReference type="InterPro" id="IPR004364">
    <property type="entry name" value="Aa-tRNA-synt_II"/>
</dbReference>
<dbReference type="InterPro" id="IPR002312">
    <property type="entry name" value="Asp/Asn-tRNA-synth_IIb"/>
</dbReference>
<dbReference type="InterPro" id="IPR004365">
    <property type="entry name" value="NA-bd_OB_tRNA"/>
</dbReference>
<dbReference type="SUPFAM" id="SSF55261">
    <property type="entry name" value="GAD domain-like"/>
    <property type="match status" value="1"/>
</dbReference>
<proteinExistence type="inferred from homology"/>
<evidence type="ECO:0000313" key="9">
    <source>
        <dbReference type="EMBL" id="HIV26510.1"/>
    </source>
</evidence>
<accession>A0A9D1P5X6</accession>
<keyword evidence="3 7" id="KW-0547">Nucleotide-binding</keyword>
<dbReference type="Pfam" id="PF02938">
    <property type="entry name" value="GAD"/>
    <property type="match status" value="1"/>
</dbReference>
<dbReference type="InterPro" id="IPR004524">
    <property type="entry name" value="Asp-tRNA-ligase_1"/>
</dbReference>
<dbReference type="PRINTS" id="PR01042">
    <property type="entry name" value="TRNASYNTHASP"/>
</dbReference>
<comment type="subunit">
    <text evidence="7">Homodimer.</text>
</comment>
<comment type="similarity">
    <text evidence="1 7">Belongs to the class-II aminoacyl-tRNA synthetase family. Type 1 subfamily.</text>
</comment>
<dbReference type="Gene3D" id="3.30.930.10">
    <property type="entry name" value="Bira Bifunctional Protein, Domain 2"/>
    <property type="match status" value="1"/>
</dbReference>
<comment type="catalytic activity">
    <reaction evidence="7">
        <text>tRNA(Asp) + L-aspartate + ATP = L-aspartyl-tRNA(Asp) + AMP + diphosphate</text>
        <dbReference type="Rhea" id="RHEA:19649"/>
        <dbReference type="Rhea" id="RHEA-COMP:9660"/>
        <dbReference type="Rhea" id="RHEA-COMP:9678"/>
        <dbReference type="ChEBI" id="CHEBI:29991"/>
        <dbReference type="ChEBI" id="CHEBI:30616"/>
        <dbReference type="ChEBI" id="CHEBI:33019"/>
        <dbReference type="ChEBI" id="CHEBI:78442"/>
        <dbReference type="ChEBI" id="CHEBI:78516"/>
        <dbReference type="ChEBI" id="CHEBI:456215"/>
        <dbReference type="EC" id="6.1.1.12"/>
    </reaction>
</comment>
<feature type="binding site" evidence="7">
    <location>
        <position position="494"/>
    </location>
    <ligand>
        <name>L-aspartate</name>
        <dbReference type="ChEBI" id="CHEBI:29991"/>
    </ligand>
</feature>
<feature type="binding site" evidence="7">
    <location>
        <begin position="539"/>
        <end position="542"/>
    </location>
    <ligand>
        <name>ATP</name>
        <dbReference type="ChEBI" id="CHEBI:30616"/>
    </ligand>
</feature>
<dbReference type="HAMAP" id="MF_00044">
    <property type="entry name" value="Asp_tRNA_synth_type1"/>
    <property type="match status" value="1"/>
</dbReference>
<comment type="function">
    <text evidence="7">Catalyzes the attachment of L-aspartate to tRNA(Asp) in a two-step reaction: L-aspartate is first activated by ATP to form Asp-AMP and then transferred to the acceptor end of tRNA(Asp).</text>
</comment>
<keyword evidence="4 7" id="KW-0067">ATP-binding</keyword>
<feature type="region of interest" description="Aspartate" evidence="7">
    <location>
        <begin position="203"/>
        <end position="206"/>
    </location>
</feature>
<keyword evidence="7" id="KW-0963">Cytoplasm</keyword>
<dbReference type="CDD" id="cd04317">
    <property type="entry name" value="EcAspRS_like_N"/>
    <property type="match status" value="1"/>
</dbReference>
<feature type="binding site" evidence="7">
    <location>
        <position position="179"/>
    </location>
    <ligand>
        <name>L-aspartate</name>
        <dbReference type="ChEBI" id="CHEBI:29991"/>
    </ligand>
</feature>
<dbReference type="Gene3D" id="2.40.50.140">
    <property type="entry name" value="Nucleic acid-binding proteins"/>
    <property type="match status" value="1"/>
</dbReference>
<dbReference type="Gene3D" id="3.30.1360.30">
    <property type="entry name" value="GAD-like domain"/>
    <property type="match status" value="1"/>
</dbReference>
<dbReference type="InterPro" id="IPR047089">
    <property type="entry name" value="Asp-tRNA-ligase_1_N"/>
</dbReference>
<organism evidence="9 10">
    <name type="scientific">Candidatus Ornithocaccomicrobium faecavium</name>
    <dbReference type="NCBI Taxonomy" id="2840890"/>
    <lineage>
        <taxon>Bacteria</taxon>
        <taxon>Bacillati</taxon>
        <taxon>Bacillota</taxon>
        <taxon>Clostridia</taxon>
        <taxon>Candidatus Ornithocaccomicrobium</taxon>
    </lineage>
</organism>
<dbReference type="EMBL" id="DVOT01000016">
    <property type="protein sequence ID" value="HIV26510.1"/>
    <property type="molecule type" value="Genomic_DNA"/>
</dbReference>
<feature type="binding site" evidence="7">
    <location>
        <position position="225"/>
    </location>
    <ligand>
        <name>L-aspartate</name>
        <dbReference type="ChEBI" id="CHEBI:29991"/>
    </ligand>
</feature>
<feature type="binding site" evidence="7">
    <location>
        <begin position="225"/>
        <end position="227"/>
    </location>
    <ligand>
        <name>ATP</name>
        <dbReference type="ChEBI" id="CHEBI:30616"/>
    </ligand>
</feature>
<comment type="caution">
    <text evidence="9">The sequence shown here is derived from an EMBL/GenBank/DDBJ whole genome shotgun (WGS) entry which is preliminary data.</text>
</comment>
<comment type="caution">
    <text evidence="7">Lacks conserved residue(s) required for the propagation of feature annotation.</text>
</comment>
<dbReference type="Proteomes" id="UP000886884">
    <property type="component" value="Unassembled WGS sequence"/>
</dbReference>
<evidence type="ECO:0000256" key="4">
    <source>
        <dbReference type="ARBA" id="ARBA00022840"/>
    </source>
</evidence>
<dbReference type="CDD" id="cd00777">
    <property type="entry name" value="AspRS_core"/>
    <property type="match status" value="1"/>
</dbReference>
<name>A0A9D1P5X6_9FIRM</name>
<protein>
    <recommendedName>
        <fullName evidence="7">Aspartate--tRNA ligase</fullName>
        <ecNumber evidence="7">6.1.1.12</ecNumber>
    </recommendedName>
    <alternativeName>
        <fullName evidence="7">Aspartyl-tRNA synthetase</fullName>
        <shortName evidence="7">AspRS</shortName>
    </alternativeName>
</protein>
<dbReference type="GO" id="GO:0004815">
    <property type="term" value="F:aspartate-tRNA ligase activity"/>
    <property type="evidence" value="ECO:0007669"/>
    <property type="project" value="UniProtKB-UniRule"/>
</dbReference>
<dbReference type="InterPro" id="IPR012340">
    <property type="entry name" value="NA-bd_OB-fold"/>
</dbReference>
<reference evidence="9" key="1">
    <citation type="submission" date="2020-10" db="EMBL/GenBank/DDBJ databases">
        <authorList>
            <person name="Gilroy R."/>
        </authorList>
    </citation>
    <scope>NUCLEOTIDE SEQUENCE</scope>
    <source>
        <strain evidence="9">CHK183-6373</strain>
    </source>
</reference>
<evidence type="ECO:0000256" key="6">
    <source>
        <dbReference type="ARBA" id="ARBA00023146"/>
    </source>
</evidence>
<dbReference type="SUPFAM" id="SSF50249">
    <property type="entry name" value="Nucleic acid-binding proteins"/>
    <property type="match status" value="1"/>
</dbReference>
<evidence type="ECO:0000256" key="3">
    <source>
        <dbReference type="ARBA" id="ARBA00022741"/>
    </source>
</evidence>
<dbReference type="InterPro" id="IPR029351">
    <property type="entry name" value="GAD_dom"/>
</dbReference>
<keyword evidence="2 7" id="KW-0436">Ligase</keyword>
<comment type="subcellular location">
    <subcellularLocation>
        <location evidence="7">Cytoplasm</location>
    </subcellularLocation>
</comment>
<dbReference type="GO" id="GO:0006422">
    <property type="term" value="P:aspartyl-tRNA aminoacylation"/>
    <property type="evidence" value="ECO:0007669"/>
    <property type="project" value="UniProtKB-UniRule"/>
</dbReference>
<evidence type="ECO:0000256" key="2">
    <source>
        <dbReference type="ARBA" id="ARBA00022598"/>
    </source>
</evidence>
<keyword evidence="6 7" id="KW-0030">Aminoacyl-tRNA synthetase</keyword>
<evidence type="ECO:0000256" key="7">
    <source>
        <dbReference type="HAMAP-Rule" id="MF_00044"/>
    </source>
</evidence>
<dbReference type="PANTHER" id="PTHR22594">
    <property type="entry name" value="ASPARTYL/LYSYL-TRNA SYNTHETASE"/>
    <property type="match status" value="1"/>
</dbReference>
<feature type="binding site" evidence="7">
    <location>
        <position position="453"/>
    </location>
    <ligand>
        <name>L-aspartate</name>
        <dbReference type="ChEBI" id="CHEBI:29991"/>
    </ligand>
</feature>
<evidence type="ECO:0000256" key="5">
    <source>
        <dbReference type="ARBA" id="ARBA00022917"/>
    </source>
</evidence>
<dbReference type="GO" id="GO:0140096">
    <property type="term" value="F:catalytic activity, acting on a protein"/>
    <property type="evidence" value="ECO:0007669"/>
    <property type="project" value="UniProtKB-ARBA"/>
</dbReference>
<evidence type="ECO:0000313" key="10">
    <source>
        <dbReference type="Proteomes" id="UP000886884"/>
    </source>
</evidence>
<dbReference type="GO" id="GO:0005737">
    <property type="term" value="C:cytoplasm"/>
    <property type="evidence" value="ECO:0007669"/>
    <property type="project" value="UniProtKB-SubCell"/>
</dbReference>
<feature type="binding site" evidence="7">
    <location>
        <position position="487"/>
    </location>
    <ligand>
        <name>ATP</name>
        <dbReference type="ChEBI" id="CHEBI:30616"/>
    </ligand>
</feature>
<dbReference type="NCBIfam" id="TIGR00459">
    <property type="entry name" value="aspS_bact"/>
    <property type="match status" value="1"/>
</dbReference>
<evidence type="ECO:0000259" key="8">
    <source>
        <dbReference type="PROSITE" id="PS50862"/>
    </source>
</evidence>
<feature type="binding site" evidence="7">
    <location>
        <position position="234"/>
    </location>
    <ligand>
        <name>ATP</name>
        <dbReference type="ChEBI" id="CHEBI:30616"/>
    </ligand>
</feature>
<dbReference type="GO" id="GO:0016740">
    <property type="term" value="F:transferase activity"/>
    <property type="evidence" value="ECO:0007669"/>
    <property type="project" value="UniProtKB-ARBA"/>
</dbReference>
<dbReference type="Pfam" id="PF01336">
    <property type="entry name" value="tRNA_anti-codon"/>
    <property type="match status" value="1"/>
</dbReference>
<dbReference type="Pfam" id="PF00152">
    <property type="entry name" value="tRNA-synt_2"/>
    <property type="match status" value="1"/>
</dbReference>
<dbReference type="PROSITE" id="PS50862">
    <property type="entry name" value="AA_TRNA_LIGASE_II"/>
    <property type="match status" value="1"/>
</dbReference>
<dbReference type="EC" id="6.1.1.12" evidence="7"/>
<dbReference type="AlphaFoldDB" id="A0A9D1P5X6"/>
<evidence type="ECO:0000256" key="1">
    <source>
        <dbReference type="ARBA" id="ARBA00006303"/>
    </source>
</evidence>
<dbReference type="InterPro" id="IPR006195">
    <property type="entry name" value="aa-tRNA-synth_II"/>
</dbReference>
<sequence length="594" mass="67356">MNGYKRTHYCGTLTKANAGQTVQLSGWVQRTRDLGGVVFVWLRDREGMVQLVFDDTVCDEATLKLGKSLRGEYVVTAVGEVRERAPEAVNAQMATGEIEVVVKEAELLNRSETPPIYIDDKAEENETVRLKYRYLDLRKPSMFQKLKLRHEITATIRRYMDSQGFIDVETPILTKSTPEGARDFLVPYRGRAGQFYALPQSPQIYKQLLMLAGFDKYYQVARCFRDEDNRADRQPEFTQVDVEMSFVQPEDVQTVIEGAFAKVFEAVKGIHLSLPLPRMTWKYAMENYGSDKPDTRFDMKLVDATDIAQGCAFPVFADAAASGGCVRGINAKGCADMTRKQIDALAEFVKTYRAKGLAWVSFAADGSHKSSFNKFLDEGLLNALRERMGAEPGDILFFVADKKAVALQALGALRLEIAKKRDLIDHNRYDLFWVTEFPLFEYSEEEERYVAMHHPFTSWMEEDEELLETAPDQVRAKAYDLVLNGIEMGSGSIRIHRSDMQSRMFDMIGLSPEEAKHRFGFLLEAFKYGTPPHGGFAFGVDRLVMILTGSENLREVVAFPKAQNANCLMMQTPSDVQEEQLKMLHIRVADDEQE</sequence>